<evidence type="ECO:0000313" key="3">
    <source>
        <dbReference type="Proteomes" id="UP000534294"/>
    </source>
</evidence>
<accession>A0A7W7YQE8</accession>
<dbReference type="RefSeq" id="WP_221305541.1">
    <property type="nucleotide sequence ID" value="NZ_JACHIF010000013.1"/>
</dbReference>
<dbReference type="Proteomes" id="UP000534294">
    <property type="component" value="Unassembled WGS sequence"/>
</dbReference>
<dbReference type="Pfam" id="PF13455">
    <property type="entry name" value="MUG113"/>
    <property type="match status" value="1"/>
</dbReference>
<dbReference type="SMART" id="SM00974">
    <property type="entry name" value="T5orf172"/>
    <property type="match status" value="1"/>
</dbReference>
<organism evidence="2 3">
    <name type="scientific">Prosthecobacter dejongeii</name>
    <dbReference type="NCBI Taxonomy" id="48465"/>
    <lineage>
        <taxon>Bacteria</taxon>
        <taxon>Pseudomonadati</taxon>
        <taxon>Verrucomicrobiota</taxon>
        <taxon>Verrucomicrobiia</taxon>
        <taxon>Verrucomicrobiales</taxon>
        <taxon>Verrucomicrobiaceae</taxon>
        <taxon>Prosthecobacter</taxon>
    </lineage>
</organism>
<evidence type="ECO:0000259" key="1">
    <source>
        <dbReference type="SMART" id="SM00974"/>
    </source>
</evidence>
<name>A0A7W7YQE8_9BACT</name>
<feature type="domain" description="Bacteriophage T5 Orf172 DNA-binding" evidence="1">
    <location>
        <begin position="293"/>
        <end position="387"/>
    </location>
</feature>
<sequence length="407" mass="45957">MTDIDLDELRSELDDFALPEKASGSSAREQRIIAGFEEIERFVEQHGRRPEHGADRDIFERLYAVRLERLRASPECREVLKGRDSHGLLRTTHTTATGLVQEDVAEYHAGAAVEAVPSDDELLNVLRGEDGPGHDLTQLKHVRSREEIRAAEEVAQRNPCNDFDVFRPIFEAVQHELETGKRQTLKYKDNADVKNGDLFILDGQKVIVAEMGEPFVSDYGRPDRRLRVIYDNGTESDLLVRSLQRALNKDKASRRITEPNLGPLFSDVEAEGDLSSGLIYVLRSFSSHPFIAENRSVIHKIGVTGGDVGKRIANAKKDPTYLLADVEVMGFYKLVNINRTLLEAMIHKFFASARLDLELKDRFGGQVEPREWFLVPLPVIEEAIQKLREGKIGNYRYDPATAQIVKA</sequence>
<dbReference type="InterPro" id="IPR018306">
    <property type="entry name" value="Phage_T5_Orf172_DNA-bd"/>
</dbReference>
<proteinExistence type="predicted"/>
<dbReference type="EMBL" id="JACHIF010000013">
    <property type="protein sequence ID" value="MBB5040436.1"/>
    <property type="molecule type" value="Genomic_DNA"/>
</dbReference>
<gene>
    <name evidence="2" type="ORF">HNQ64_004720</name>
</gene>
<protein>
    <recommendedName>
        <fullName evidence="1">Bacteriophage T5 Orf172 DNA-binding domain-containing protein</fullName>
    </recommendedName>
</protein>
<comment type="caution">
    <text evidence="2">The sequence shown here is derived from an EMBL/GenBank/DDBJ whole genome shotgun (WGS) entry which is preliminary data.</text>
</comment>
<evidence type="ECO:0000313" key="2">
    <source>
        <dbReference type="EMBL" id="MBB5040436.1"/>
    </source>
</evidence>
<reference evidence="2 3" key="1">
    <citation type="submission" date="2020-08" db="EMBL/GenBank/DDBJ databases">
        <title>Genomic Encyclopedia of Type Strains, Phase IV (KMG-IV): sequencing the most valuable type-strain genomes for metagenomic binning, comparative biology and taxonomic classification.</title>
        <authorList>
            <person name="Goeker M."/>
        </authorList>
    </citation>
    <scope>NUCLEOTIDE SEQUENCE [LARGE SCALE GENOMIC DNA]</scope>
    <source>
        <strain evidence="2 3">DSM 12251</strain>
    </source>
</reference>
<keyword evidence="3" id="KW-1185">Reference proteome</keyword>
<dbReference type="AlphaFoldDB" id="A0A7W7YQE8"/>